<gene>
    <name evidence="2" type="ORF">F0L74_29905</name>
</gene>
<name>A0A5B2VS74_9BACT</name>
<dbReference type="InterPro" id="IPR001279">
    <property type="entry name" value="Metallo-B-lactamas"/>
</dbReference>
<dbReference type="GO" id="GO:0005737">
    <property type="term" value="C:cytoplasm"/>
    <property type="evidence" value="ECO:0007669"/>
    <property type="project" value="TreeGrafter"/>
</dbReference>
<keyword evidence="2" id="KW-0378">Hydrolase</keyword>
<dbReference type="AlphaFoldDB" id="A0A5B2VS74"/>
<evidence type="ECO:0000313" key="2">
    <source>
        <dbReference type="EMBL" id="KAA2240989.1"/>
    </source>
</evidence>
<reference evidence="2 3" key="1">
    <citation type="submission" date="2019-09" db="EMBL/GenBank/DDBJ databases">
        <title>Chitinophaga ginsengihumi sp. nov., isolated from soil of ginseng rhizosphere.</title>
        <authorList>
            <person name="Lee J."/>
        </authorList>
    </citation>
    <scope>NUCLEOTIDE SEQUENCE [LARGE SCALE GENOMIC DNA]</scope>
    <source>
        <strain evidence="2 3">BN140078</strain>
    </source>
</reference>
<evidence type="ECO:0000313" key="3">
    <source>
        <dbReference type="Proteomes" id="UP000324611"/>
    </source>
</evidence>
<dbReference type="EMBL" id="VUOC01000004">
    <property type="protein sequence ID" value="KAA2240989.1"/>
    <property type="molecule type" value="Genomic_DNA"/>
</dbReference>
<protein>
    <submittedName>
        <fullName evidence="2">MBL fold metallo-hydrolase</fullName>
    </submittedName>
</protein>
<sequence>MKKQWRSLASSSNYKNNRFENLSPTAVTAEGVSFGRLLREYFRKPANVTPSYPLPSIKTDLRALYSDTPVITWFGHSSYLIHCKGTNILVDPVFSSSLAPVPGLIKAYPVTHAYTADDMPDIDLMIITHDHYDHLDRKTITQLKNKAKAWYTPLGVGGNIAGCGVDGNLITEMDWWETEQPLPGITLTATPARHFSGRGLRRGVSLWASFVLEIYGHRIFVGGDSGYDTHFKTIGEKYGPFDMAVLECGQYNPHWPHIHMMPEETAQAALDLRAKMLLPVHWGKFTLAYHPWNESIKRVLASPAAQQVQIATPMIGEPASINPAQQYSRWWLTE</sequence>
<evidence type="ECO:0000259" key="1">
    <source>
        <dbReference type="Pfam" id="PF12706"/>
    </source>
</evidence>
<dbReference type="PANTHER" id="PTHR15032:SF4">
    <property type="entry name" value="N-ACYL-PHOSPHATIDYLETHANOLAMINE-HYDROLYZING PHOSPHOLIPASE D"/>
    <property type="match status" value="1"/>
</dbReference>
<dbReference type="InterPro" id="IPR036866">
    <property type="entry name" value="RibonucZ/Hydroxyglut_hydro"/>
</dbReference>
<dbReference type="SUPFAM" id="SSF56281">
    <property type="entry name" value="Metallo-hydrolase/oxidoreductase"/>
    <property type="match status" value="1"/>
</dbReference>
<dbReference type="GO" id="GO:0008270">
    <property type="term" value="F:zinc ion binding"/>
    <property type="evidence" value="ECO:0007669"/>
    <property type="project" value="InterPro"/>
</dbReference>
<keyword evidence="3" id="KW-1185">Reference proteome</keyword>
<feature type="domain" description="Metallo-beta-lactamase" evidence="1">
    <location>
        <begin position="86"/>
        <end position="282"/>
    </location>
</feature>
<dbReference type="Gene3D" id="3.60.15.10">
    <property type="entry name" value="Ribonuclease Z/Hydroxyacylglutathione hydrolase-like"/>
    <property type="match status" value="1"/>
</dbReference>
<accession>A0A5B2VS74</accession>
<dbReference type="Proteomes" id="UP000324611">
    <property type="component" value="Unassembled WGS sequence"/>
</dbReference>
<reference evidence="2 3" key="2">
    <citation type="submission" date="2019-09" db="EMBL/GenBank/DDBJ databases">
        <authorList>
            <person name="Jin C."/>
        </authorList>
    </citation>
    <scope>NUCLEOTIDE SEQUENCE [LARGE SCALE GENOMIC DNA]</scope>
    <source>
        <strain evidence="2 3">BN140078</strain>
    </source>
</reference>
<dbReference type="InterPro" id="IPR024884">
    <property type="entry name" value="NAPE-PLD"/>
</dbReference>
<organism evidence="2 3">
    <name type="scientific">Chitinophaga agrisoli</name>
    <dbReference type="NCBI Taxonomy" id="2607653"/>
    <lineage>
        <taxon>Bacteria</taxon>
        <taxon>Pseudomonadati</taxon>
        <taxon>Bacteroidota</taxon>
        <taxon>Chitinophagia</taxon>
        <taxon>Chitinophagales</taxon>
        <taxon>Chitinophagaceae</taxon>
        <taxon>Chitinophaga</taxon>
    </lineage>
</organism>
<dbReference type="GO" id="GO:0070290">
    <property type="term" value="F:N-acylphosphatidylethanolamine-specific phospholipase D activity"/>
    <property type="evidence" value="ECO:0007669"/>
    <property type="project" value="InterPro"/>
</dbReference>
<proteinExistence type="predicted"/>
<dbReference type="PANTHER" id="PTHR15032">
    <property type="entry name" value="N-ACYL-PHOSPHATIDYLETHANOLAMINE-HYDROLYZING PHOSPHOLIPASE D"/>
    <property type="match status" value="1"/>
</dbReference>
<comment type="caution">
    <text evidence="2">The sequence shown here is derived from an EMBL/GenBank/DDBJ whole genome shotgun (WGS) entry which is preliminary data.</text>
</comment>
<dbReference type="Pfam" id="PF12706">
    <property type="entry name" value="Lactamase_B_2"/>
    <property type="match status" value="1"/>
</dbReference>
<dbReference type="PIRSF" id="PIRSF038896">
    <property type="entry name" value="NAPE-PLD"/>
    <property type="match status" value="1"/>
</dbReference>